<dbReference type="PANTHER" id="PTHR23028">
    <property type="entry name" value="ACETYLTRANSFERASE"/>
    <property type="match status" value="1"/>
</dbReference>
<keyword evidence="1" id="KW-0472">Membrane</keyword>
<evidence type="ECO:0000256" key="1">
    <source>
        <dbReference type="SAM" id="Phobius"/>
    </source>
</evidence>
<dbReference type="Proteomes" id="UP001345827">
    <property type="component" value="Unassembled WGS sequence"/>
</dbReference>
<feature type="transmembrane region" description="Helical" evidence="1">
    <location>
        <begin position="111"/>
        <end position="133"/>
    </location>
</feature>
<evidence type="ECO:0000313" key="4">
    <source>
        <dbReference type="Proteomes" id="UP001345827"/>
    </source>
</evidence>
<feature type="transmembrane region" description="Helical" evidence="1">
    <location>
        <begin position="164"/>
        <end position="183"/>
    </location>
</feature>
<keyword evidence="1" id="KW-1133">Transmembrane helix</keyword>
<reference evidence="3 4" key="1">
    <citation type="submission" date="2023-06" db="EMBL/GenBank/DDBJ databases">
        <title>Black Yeasts Isolated from many extreme environments.</title>
        <authorList>
            <person name="Coleine C."/>
            <person name="Stajich J.E."/>
            <person name="Selbmann L."/>
        </authorList>
    </citation>
    <scope>NUCLEOTIDE SEQUENCE [LARGE SCALE GENOMIC DNA]</scope>
    <source>
        <strain evidence="3 4">CCFEE 5887</strain>
    </source>
</reference>
<organism evidence="3 4">
    <name type="scientific">Vermiconidia calcicola</name>
    <dbReference type="NCBI Taxonomy" id="1690605"/>
    <lineage>
        <taxon>Eukaryota</taxon>
        <taxon>Fungi</taxon>
        <taxon>Dikarya</taxon>
        <taxon>Ascomycota</taxon>
        <taxon>Pezizomycotina</taxon>
        <taxon>Dothideomycetes</taxon>
        <taxon>Dothideomycetidae</taxon>
        <taxon>Mycosphaerellales</taxon>
        <taxon>Extremaceae</taxon>
        <taxon>Vermiconidia</taxon>
    </lineage>
</organism>
<keyword evidence="4" id="KW-1185">Reference proteome</keyword>
<keyword evidence="1" id="KW-0812">Transmembrane</keyword>
<feature type="domain" description="Acyltransferase 3" evidence="2">
    <location>
        <begin position="80"/>
        <end position="466"/>
    </location>
</feature>
<dbReference type="InterPro" id="IPR002656">
    <property type="entry name" value="Acyl_transf_3_dom"/>
</dbReference>
<dbReference type="AlphaFoldDB" id="A0AAV9Q0J0"/>
<proteinExistence type="predicted"/>
<feature type="transmembrane region" description="Helical" evidence="1">
    <location>
        <begin position="379"/>
        <end position="399"/>
    </location>
</feature>
<protein>
    <recommendedName>
        <fullName evidence="2">Acyltransferase 3 domain-containing protein</fullName>
    </recommendedName>
</protein>
<dbReference type="GO" id="GO:0016747">
    <property type="term" value="F:acyltransferase activity, transferring groups other than amino-acyl groups"/>
    <property type="evidence" value="ECO:0007669"/>
    <property type="project" value="InterPro"/>
</dbReference>
<sequence>MAEYVPLQNVENDEFEISAAAATNNEFNSDTPRWALDPEKQPTSRRTLWKQHLSSALITALPRYIRPGGLRHRDIGPTSYLDALRGYAAFNVFIFHIFGTNNQNDWQHQPILNLLFAGRGMVALFFVISGYALGNRLLTLTRQGDTERLLNALASSTFRRYFRLYLSSVVACMIALVLVRLRFWNGMQGGCWRDGLFAQIVDFLGDMRTFVNPIPRYMTGRVDDNFFHTKYLSQLWTIPVEYRGSIALFVFVLATCKMTTRNRMISTWVMIVGFYTWEDVYAAEFLAGLFIADLALSRHPERWDKQTMTATTPVREESALLSLSRSTLAKIGYSCLLFTGLFLLGQPQSGNNLGFLGSFPWGFLHRIRPWWWDGNAWSLFWLGFGAFATVLALDSWPALQKPFHWRVSQYLGDLSFGLYAMHPCFGYGMKNLVGEPFRKKYLGNSNSWWAYIPEVFMIFVVVFTAADYFERIDRKCVAFARWLQQKSFR</sequence>
<dbReference type="Pfam" id="PF01757">
    <property type="entry name" value="Acyl_transf_3"/>
    <property type="match status" value="1"/>
</dbReference>
<feature type="transmembrane region" description="Helical" evidence="1">
    <location>
        <begin position="448"/>
        <end position="469"/>
    </location>
</feature>
<comment type="caution">
    <text evidence="3">The sequence shown here is derived from an EMBL/GenBank/DDBJ whole genome shotgun (WGS) entry which is preliminary data.</text>
</comment>
<name>A0AAV9Q0J0_9PEZI</name>
<feature type="transmembrane region" description="Helical" evidence="1">
    <location>
        <begin position="242"/>
        <end position="260"/>
    </location>
</feature>
<dbReference type="InterPro" id="IPR050879">
    <property type="entry name" value="Acyltransferase_3"/>
</dbReference>
<evidence type="ECO:0000313" key="3">
    <source>
        <dbReference type="EMBL" id="KAK5532335.1"/>
    </source>
</evidence>
<evidence type="ECO:0000259" key="2">
    <source>
        <dbReference type="Pfam" id="PF01757"/>
    </source>
</evidence>
<dbReference type="EMBL" id="JAXLQG010000015">
    <property type="protein sequence ID" value="KAK5532335.1"/>
    <property type="molecule type" value="Genomic_DNA"/>
</dbReference>
<feature type="transmembrane region" description="Helical" evidence="1">
    <location>
        <begin position="80"/>
        <end position="99"/>
    </location>
</feature>
<accession>A0AAV9Q0J0</accession>
<dbReference type="PANTHER" id="PTHR23028:SF134">
    <property type="entry name" value="PUTATIVE (AFU_ORTHOLOGUE AFUA_4G08520)-RELATED"/>
    <property type="match status" value="1"/>
</dbReference>
<gene>
    <name evidence="3" type="ORF">LTR25_007868</name>
</gene>